<feature type="region of interest" description="Disordered" evidence="1">
    <location>
        <begin position="777"/>
        <end position="843"/>
    </location>
</feature>
<feature type="compositionally biased region" description="Polar residues" evidence="1">
    <location>
        <begin position="717"/>
        <end position="729"/>
    </location>
</feature>
<dbReference type="InterPro" id="IPR029006">
    <property type="entry name" value="ADF-H/Gelsolin-like_dom_sf"/>
</dbReference>
<feature type="compositionally biased region" description="Low complexity" evidence="1">
    <location>
        <begin position="1117"/>
        <end position="1144"/>
    </location>
</feature>
<feature type="compositionally biased region" description="Low complexity" evidence="1">
    <location>
        <begin position="1089"/>
        <end position="1102"/>
    </location>
</feature>
<feature type="region of interest" description="Disordered" evidence="1">
    <location>
        <begin position="148"/>
        <end position="587"/>
    </location>
</feature>
<feature type="compositionally biased region" description="Low complexity" evidence="1">
    <location>
        <begin position="799"/>
        <end position="811"/>
    </location>
</feature>
<feature type="compositionally biased region" description="Low complexity" evidence="1">
    <location>
        <begin position="468"/>
        <end position="477"/>
    </location>
</feature>
<keyword evidence="3" id="KW-1185">Reference proteome</keyword>
<feature type="compositionally biased region" description="Low complexity" evidence="1">
    <location>
        <begin position="1162"/>
        <end position="1171"/>
    </location>
</feature>
<feature type="compositionally biased region" description="Basic and acidic residues" evidence="1">
    <location>
        <begin position="380"/>
        <end position="392"/>
    </location>
</feature>
<feature type="compositionally biased region" description="Low complexity" evidence="1">
    <location>
        <begin position="350"/>
        <end position="379"/>
    </location>
</feature>
<evidence type="ECO:0000313" key="3">
    <source>
        <dbReference type="Proteomes" id="UP000701801"/>
    </source>
</evidence>
<evidence type="ECO:0000313" key="2">
    <source>
        <dbReference type="EMBL" id="CAG8972075.1"/>
    </source>
</evidence>
<feature type="compositionally biased region" description="Polar residues" evidence="1">
    <location>
        <begin position="484"/>
        <end position="495"/>
    </location>
</feature>
<feature type="compositionally biased region" description="Basic residues" evidence="1">
    <location>
        <begin position="1151"/>
        <end position="1161"/>
    </location>
</feature>
<dbReference type="EMBL" id="CAJVRM010000033">
    <property type="protein sequence ID" value="CAG8972075.1"/>
    <property type="molecule type" value="Genomic_DNA"/>
</dbReference>
<evidence type="ECO:0008006" key="4">
    <source>
        <dbReference type="Google" id="ProtNLM"/>
    </source>
</evidence>
<feature type="compositionally biased region" description="Polar residues" evidence="1">
    <location>
        <begin position="240"/>
        <end position="262"/>
    </location>
</feature>
<organism evidence="2 3">
    <name type="scientific">Hymenoscyphus albidus</name>
    <dbReference type="NCBI Taxonomy" id="595503"/>
    <lineage>
        <taxon>Eukaryota</taxon>
        <taxon>Fungi</taxon>
        <taxon>Dikarya</taxon>
        <taxon>Ascomycota</taxon>
        <taxon>Pezizomycotina</taxon>
        <taxon>Leotiomycetes</taxon>
        <taxon>Helotiales</taxon>
        <taxon>Helotiaceae</taxon>
        <taxon>Hymenoscyphus</taxon>
    </lineage>
</organism>
<evidence type="ECO:0000256" key="1">
    <source>
        <dbReference type="SAM" id="MobiDB-lite"/>
    </source>
</evidence>
<dbReference type="Gene3D" id="3.40.20.10">
    <property type="entry name" value="Severin"/>
    <property type="match status" value="1"/>
</dbReference>
<feature type="compositionally biased region" description="Polar residues" evidence="1">
    <location>
        <begin position="1079"/>
        <end position="1088"/>
    </location>
</feature>
<feature type="region of interest" description="Disordered" evidence="1">
    <location>
        <begin position="1116"/>
        <end position="1207"/>
    </location>
</feature>
<name>A0A9N9PXT6_9HELO</name>
<feature type="region of interest" description="Disordered" evidence="1">
    <location>
        <begin position="1022"/>
        <end position="1102"/>
    </location>
</feature>
<reference evidence="2" key="1">
    <citation type="submission" date="2021-07" db="EMBL/GenBank/DDBJ databases">
        <authorList>
            <person name="Durling M."/>
        </authorList>
    </citation>
    <scope>NUCLEOTIDE SEQUENCE</scope>
</reference>
<protein>
    <recommendedName>
        <fullName evidence="4">ADF-H domain-containing protein</fullName>
    </recommendedName>
</protein>
<feature type="compositionally biased region" description="Basic residues" evidence="1">
    <location>
        <begin position="312"/>
        <end position="322"/>
    </location>
</feature>
<feature type="compositionally biased region" description="Low complexity" evidence="1">
    <location>
        <begin position="403"/>
        <end position="415"/>
    </location>
</feature>
<feature type="compositionally biased region" description="Basic and acidic residues" evidence="1">
    <location>
        <begin position="1068"/>
        <end position="1078"/>
    </location>
</feature>
<feature type="compositionally biased region" description="Pro residues" evidence="1">
    <location>
        <begin position="200"/>
        <end position="219"/>
    </location>
</feature>
<feature type="compositionally biased region" description="Polar residues" evidence="1">
    <location>
        <begin position="910"/>
        <end position="933"/>
    </location>
</feature>
<dbReference type="Proteomes" id="UP000701801">
    <property type="component" value="Unassembled WGS sequence"/>
</dbReference>
<sequence>MSLNGLDDAKLKEAYDASVAEPGGWFLLKYAARDEVDLLGRGNGGIVEIRNAIAAYEEPSPLFGFLRYRRRNVLIKYVPEDCSRLVQARVAVHFNAVTERFSPHDTIFPITTSKELRDTTLSQACSLHTASGSTSSSTSSLRRRRLMEIAEDEEEDNRKRQSTVLEERPGTEKPTPPSSDVQTDPVLIPLPTSESTDTFAPPPPREPPSFDTSPPPPREPLNLETSPPPPREPLKIDDSYSLTQLENARQSSQSTRPESYKSSYFGGRPKVKLGPRPSLDANKGRPHTSGSGASHYRPVSTLPQGVKIFSKALRRGISRPKSTHNTEEPAASALALPQTPHTTLIRPHTSGGRPSPSPGSALSPPVISPKTPKTPTITPEKARLLKALELRKKQMNMPPPVPESSEPSSTSPGDSKQTIEVPTVNTPTEIKETSPVLNDLAKADDSAIAFDSNAAPKTDESDATKSDSYPVSPVGPSEPEESTRASSISESTAGNVQDMAEPKLSSEAVDSGTNGIANAKEEEKKTAMSESDDPAVLSASQDKPAVNGSPNQAVVETVAKDHVSNPMTDDGEATTQAAVKSPMPDEMKDTEISVITKVKKHVAFGEPLDTEEFEPVDHESSPIDRPVSVENPTIEEPVAKEDTPASPLAQSTPAEEAPVEIEPSITESWASPPEAEVEQPTIEVSEPKSHVQDSNVESSSSSAEAQALPSLEPQKPSVDNTDNKPPTSLQEKRGTLVEPIRTDIELADKSNSDANLSSDEDFMDELQSAVVQEAKPISVSKSPISPMFPASRPADSWRNSRNPSSRAASNPVQKGETHLAPPTINEPVVQPPARSSSAGAAYLNRINQENSKPVAKKVNLGTTISQRIKALEKLSSLAPGAAAPPAPGPSAAITPAFFSVKRASIKRTSRSPSIVERTNSLSHNGPASPSLTREPSPETLRNRSNSVRNRLSSFEPATVPMAGPTRARPESISVTARIVRDPSQPLYPLSDIGKDPSEYAPLDLQESPLVISHQRAIASEAKETLQERRLSKEQKRLSSSSSATNTTADHRSSVTIMRDSLSDSRNSFADRAERRKSMNLESSSYLQNSSRPPSVMSPSRPLSAHISSPMIYHYNMSQSSTGRNSTSSNRDMPISSPSSDSQSINEEKGGKKPSRTTRMLRRMSSSLSSSRKALAAAVSPTVREDPEPAFFGKDQPKSPSTPGVNIGDVNVQFPDSLLWKRRSVLLDPNGFLVLSPALTASGSGKSKAVGATRKFHLSEFRRPVIPDIEMQELPNSVLLDFIEGSGLQIACEDRAGQGQILEVLQSAHQSYAGKKP</sequence>
<feature type="compositionally biased region" description="Low complexity" evidence="1">
    <location>
        <begin position="942"/>
        <end position="953"/>
    </location>
</feature>
<comment type="caution">
    <text evidence="2">The sequence shown here is derived from an EMBL/GenBank/DDBJ whole genome shotgun (WGS) entry which is preliminary data.</text>
</comment>
<gene>
    <name evidence="2" type="ORF">HYALB_00004941</name>
</gene>
<feature type="compositionally biased region" description="Low complexity" evidence="1">
    <location>
        <begin position="697"/>
        <end position="712"/>
    </location>
</feature>
<feature type="region of interest" description="Disordered" evidence="1">
    <location>
        <begin position="605"/>
        <end position="761"/>
    </location>
</feature>
<feature type="compositionally biased region" description="Polar residues" evidence="1">
    <location>
        <begin position="416"/>
        <end position="428"/>
    </location>
</feature>
<dbReference type="SUPFAM" id="SSF55753">
    <property type="entry name" value="Actin depolymerizing proteins"/>
    <property type="match status" value="1"/>
</dbReference>
<proteinExistence type="predicted"/>
<dbReference type="OrthoDB" id="74412at2759"/>
<feature type="compositionally biased region" description="Basic and acidic residues" evidence="1">
    <location>
        <begin position="1022"/>
        <end position="1036"/>
    </location>
</feature>
<feature type="region of interest" description="Disordered" evidence="1">
    <location>
        <begin position="904"/>
        <end position="1001"/>
    </location>
</feature>
<feature type="compositionally biased region" description="Basic and acidic residues" evidence="1">
    <location>
        <begin position="730"/>
        <end position="751"/>
    </location>
</feature>
<accession>A0A9N9PXT6</accession>
<dbReference type="CDD" id="cd11282">
    <property type="entry name" value="ADF_coactosin_like"/>
    <property type="match status" value="1"/>
</dbReference>